<feature type="compositionally biased region" description="Low complexity" evidence="4">
    <location>
        <begin position="98"/>
        <end position="119"/>
    </location>
</feature>
<feature type="domain" description="ZZ-type" evidence="5">
    <location>
        <begin position="316"/>
        <end position="360"/>
    </location>
</feature>
<dbReference type="Pfam" id="PF16158">
    <property type="entry name" value="N_BRCA1_IG"/>
    <property type="match status" value="1"/>
</dbReference>
<protein>
    <submittedName>
        <fullName evidence="6">ZZ type Zinc finger</fullName>
    </submittedName>
</protein>
<dbReference type="EMBL" id="MVGC01000017">
    <property type="protein sequence ID" value="RJE26681.1"/>
    <property type="molecule type" value="Genomic_DNA"/>
</dbReference>
<evidence type="ECO:0000256" key="3">
    <source>
        <dbReference type="ARBA" id="ARBA00022833"/>
    </source>
</evidence>
<feature type="domain" description="ZZ-type" evidence="5">
    <location>
        <begin position="387"/>
        <end position="429"/>
    </location>
</feature>
<evidence type="ECO:0000259" key="5">
    <source>
        <dbReference type="SMART" id="SM00291"/>
    </source>
</evidence>
<feature type="region of interest" description="Disordered" evidence="4">
    <location>
        <begin position="535"/>
        <end position="569"/>
    </location>
</feature>
<dbReference type="Pfam" id="PF00569">
    <property type="entry name" value="ZZ"/>
    <property type="match status" value="2"/>
</dbReference>
<feature type="compositionally biased region" description="Basic and acidic residues" evidence="4">
    <location>
        <begin position="288"/>
        <end position="305"/>
    </location>
</feature>
<dbReference type="SUPFAM" id="SSF57850">
    <property type="entry name" value="RING/U-box"/>
    <property type="match status" value="4"/>
</dbReference>
<organism evidence="6 7">
    <name type="scientific">Aspergillus sclerotialis</name>
    <dbReference type="NCBI Taxonomy" id="2070753"/>
    <lineage>
        <taxon>Eukaryota</taxon>
        <taxon>Fungi</taxon>
        <taxon>Dikarya</taxon>
        <taxon>Ascomycota</taxon>
        <taxon>Pezizomycotina</taxon>
        <taxon>Eurotiomycetes</taxon>
        <taxon>Eurotiomycetidae</taxon>
        <taxon>Eurotiales</taxon>
        <taxon>Aspergillaceae</taxon>
        <taxon>Aspergillus</taxon>
        <taxon>Aspergillus subgen. Polypaecilum</taxon>
    </lineage>
</organism>
<evidence type="ECO:0000256" key="4">
    <source>
        <dbReference type="SAM" id="MobiDB-lite"/>
    </source>
</evidence>
<accession>A0A3A3ABC0</accession>
<evidence type="ECO:0000256" key="2">
    <source>
        <dbReference type="ARBA" id="ARBA00022771"/>
    </source>
</evidence>
<dbReference type="InterPro" id="IPR000433">
    <property type="entry name" value="Znf_ZZ"/>
</dbReference>
<feature type="region of interest" description="Disordered" evidence="4">
    <location>
        <begin position="288"/>
        <end position="312"/>
    </location>
</feature>
<dbReference type="Proteomes" id="UP000266188">
    <property type="component" value="Unassembled WGS sequence"/>
</dbReference>
<dbReference type="InterPro" id="IPR043145">
    <property type="entry name" value="Znf_ZZ_sf"/>
</dbReference>
<reference evidence="7" key="1">
    <citation type="submission" date="2017-02" db="EMBL/GenBank/DDBJ databases">
        <authorList>
            <person name="Tafer H."/>
            <person name="Lopandic K."/>
        </authorList>
    </citation>
    <scope>NUCLEOTIDE SEQUENCE [LARGE SCALE GENOMIC DNA]</scope>
    <source>
        <strain evidence="7">CBS 366.77</strain>
    </source>
</reference>
<dbReference type="CDD" id="cd02340">
    <property type="entry name" value="ZZ_NBR1_like"/>
    <property type="match status" value="1"/>
</dbReference>
<name>A0A3A3ABC0_9EURO</name>
<dbReference type="CDD" id="cd02249">
    <property type="entry name" value="ZZ"/>
    <property type="match status" value="1"/>
</dbReference>
<feature type="compositionally biased region" description="Low complexity" evidence="4">
    <location>
        <begin position="145"/>
        <end position="159"/>
    </location>
</feature>
<dbReference type="InterPro" id="IPR032350">
    <property type="entry name" value="Nbr1_FW"/>
</dbReference>
<dbReference type="Gene3D" id="2.60.40.10">
    <property type="entry name" value="Immunoglobulins"/>
    <property type="match status" value="1"/>
</dbReference>
<dbReference type="OrthoDB" id="661148at2759"/>
<dbReference type="AlphaFoldDB" id="A0A3A3ABC0"/>
<keyword evidence="2" id="KW-0863">Zinc-finger</keyword>
<dbReference type="PANTHER" id="PTHR20930">
    <property type="entry name" value="OVARIAN CARCINOMA ANTIGEN CA125-RELATED"/>
    <property type="match status" value="1"/>
</dbReference>
<evidence type="ECO:0000313" key="6">
    <source>
        <dbReference type="EMBL" id="RJE26681.1"/>
    </source>
</evidence>
<keyword evidence="3" id="KW-0862">Zinc</keyword>
<feature type="domain" description="ZZ-type" evidence="5">
    <location>
        <begin position="448"/>
        <end position="501"/>
    </location>
</feature>
<dbReference type="InterPro" id="IPR013783">
    <property type="entry name" value="Ig-like_fold"/>
</dbReference>
<dbReference type="SMART" id="SM00291">
    <property type="entry name" value="ZnF_ZZ"/>
    <property type="match status" value="4"/>
</dbReference>
<dbReference type="PANTHER" id="PTHR20930:SF0">
    <property type="entry name" value="PROTEIN ILRUN"/>
    <property type="match status" value="1"/>
</dbReference>
<gene>
    <name evidence="6" type="ORF">PHISCL_01005</name>
</gene>
<dbReference type="STRING" id="2070753.A0A3A3ABC0"/>
<keyword evidence="7" id="KW-1185">Reference proteome</keyword>
<comment type="caution">
    <text evidence="6">The sequence shown here is derived from an EMBL/GenBank/DDBJ whole genome shotgun (WGS) entry which is preliminary data.</text>
</comment>
<dbReference type="Gene3D" id="3.30.60.90">
    <property type="match status" value="4"/>
</dbReference>
<feature type="region of interest" description="Disordered" evidence="4">
    <location>
        <begin position="138"/>
        <end position="174"/>
    </location>
</feature>
<evidence type="ECO:0000313" key="7">
    <source>
        <dbReference type="Proteomes" id="UP000266188"/>
    </source>
</evidence>
<feature type="region of interest" description="Disordered" evidence="4">
    <location>
        <begin position="98"/>
        <end position="120"/>
    </location>
</feature>
<sequence length="693" mass="76328">MASTAPPSLHVGPDTLITVKVHYNDNTRRFKIPLRDLGARVLPQKLRQLLGIQADTNVIFERFSDSAGCYVRLDSENLAVYKQLYRAAKAKSKLRIKTTVVNDSSSQSSTQDNLNTNSTELTNPAKFSYLATVLSSPLPEPQAEAASNSTSDPPSNTTAGTNHAAPGDHDQPIQWFDADFAPDQGHCRDELVHDQENTNIPVITHRSPSGAFCIDCNNCGRSVANEHYHCSICENGDFDLCPQCVSLGITCRADDHWLIKRFVKDGIVTNGSTETIAPRKSQVQVAEKEATAESVHEEISEENREPALAAPVPSSKADDRICNACLKEFGDANMVTCDNCEDYDLCMTCLLMDTHGHHPAHTFSLLNDRKFCLKRLVLSRCSAGRHHQHAAICDGCEKRIIGVRHKCLACPDWDYCSECIVNAGQSHPSHRFVPIYEAIAEPPQQHEIHYGIFCDGPLCKNQPSPNYITGTRYKCAVCYDTDFCAKCEALPTNTHNRTHPLVMFKTPIHSVSISMINEDSHGKKMMTLGDRIQKSTSTQADVPVKHVDKPEAPNDEQQRAADQKPTEEVNPCATGELVNVEAPASSQHSNYEAFFIRDTIADGTVMSPNQVFQQTWTLYNPGPLAWPAGSDVRFVGGDSMFNVDTTRPSSIDSITCAMGSNKLATPLEPGRSADFTVTLKAPNRGYFDFLLAT</sequence>
<keyword evidence="1" id="KW-0479">Metal-binding</keyword>
<dbReference type="CDD" id="cd14947">
    <property type="entry name" value="NBR1_like"/>
    <property type="match status" value="1"/>
</dbReference>
<feature type="domain" description="ZZ-type" evidence="5">
    <location>
        <begin position="210"/>
        <end position="258"/>
    </location>
</feature>
<feature type="compositionally biased region" description="Basic and acidic residues" evidence="4">
    <location>
        <begin position="543"/>
        <end position="567"/>
    </location>
</feature>
<dbReference type="GO" id="GO:0008270">
    <property type="term" value="F:zinc ion binding"/>
    <property type="evidence" value="ECO:0007669"/>
    <property type="project" value="UniProtKB-KW"/>
</dbReference>
<proteinExistence type="predicted"/>
<evidence type="ECO:0000256" key="1">
    <source>
        <dbReference type="ARBA" id="ARBA00022723"/>
    </source>
</evidence>